<protein>
    <submittedName>
        <fullName evidence="3">Phosphatase</fullName>
    </submittedName>
</protein>
<evidence type="ECO:0000256" key="2">
    <source>
        <dbReference type="PIRSR" id="PIRSR600760-2"/>
    </source>
</evidence>
<keyword evidence="4" id="KW-1185">Reference proteome</keyword>
<evidence type="ECO:0000313" key="4">
    <source>
        <dbReference type="Proteomes" id="UP000033632"/>
    </source>
</evidence>
<evidence type="ECO:0000313" key="3">
    <source>
        <dbReference type="EMBL" id="KKB12251.1"/>
    </source>
</evidence>
<dbReference type="PANTHER" id="PTHR20854">
    <property type="entry name" value="INOSITOL MONOPHOSPHATASE"/>
    <property type="match status" value="1"/>
</dbReference>
<reference evidence="3 4" key="1">
    <citation type="submission" date="2015-03" db="EMBL/GenBank/DDBJ databases">
        <authorList>
            <person name="Hassan Y.I."/>
            <person name="Lepp D."/>
            <person name="Li X.-Z."/>
            <person name="Zhou T."/>
        </authorList>
    </citation>
    <scope>NUCLEOTIDE SEQUENCE [LARGE SCALE GENOMIC DNA]</scope>
    <source>
        <strain evidence="3 4">BD-c194</strain>
    </source>
</reference>
<dbReference type="InterPro" id="IPR000760">
    <property type="entry name" value="Inositol_monophosphatase-like"/>
</dbReference>
<dbReference type="PANTHER" id="PTHR20854:SF4">
    <property type="entry name" value="INOSITOL-1-MONOPHOSPHATASE-RELATED"/>
    <property type="match status" value="1"/>
</dbReference>
<dbReference type="AlphaFoldDB" id="A0A0F5FTQ5"/>
<gene>
    <name evidence="3" type="ORF">VE25_08300</name>
</gene>
<feature type="binding site" evidence="2">
    <location>
        <position position="73"/>
    </location>
    <ligand>
        <name>Mg(2+)</name>
        <dbReference type="ChEBI" id="CHEBI:18420"/>
        <label>1</label>
        <note>catalytic</note>
    </ligand>
</feature>
<dbReference type="OrthoDB" id="9785695at2"/>
<comment type="similarity">
    <text evidence="1">Belongs to the inositol monophosphatase superfamily.</text>
</comment>
<dbReference type="GO" id="GO:0046872">
    <property type="term" value="F:metal ion binding"/>
    <property type="evidence" value="ECO:0007669"/>
    <property type="project" value="UniProtKB-KW"/>
</dbReference>
<keyword evidence="2" id="KW-0460">Magnesium</keyword>
<dbReference type="SUPFAM" id="SSF56655">
    <property type="entry name" value="Carbohydrate phosphatase"/>
    <property type="match status" value="1"/>
</dbReference>
<evidence type="ECO:0000256" key="1">
    <source>
        <dbReference type="ARBA" id="ARBA00009759"/>
    </source>
</evidence>
<sequence length="275" mass="29294">MNEVSDDDLTALLHEMREAARAEVLPRFLAITADGIRTKTAPDDLVTDADIGAERRLSQTLTSRFPGAFVLGEEAVSSDGSLLDRLAEAPLSIIIDSVDGTWNFAHGAPIFGMIVAIVSAGRTIAGAIHYPVTGDFLVARPGQGAWHVAGDGTRVRLKLAPPRPLEAMRGFVSLHMFPEGERAGLAQRALRFARTTSWGCSAFEYRLIATGAMDFSLNASLMPWDHAAGALIYTEAGGHAALLSGESYAPTLTAGRLLLAPDAHSWELVAAAFTR</sequence>
<keyword evidence="2" id="KW-0479">Metal-binding</keyword>
<dbReference type="GO" id="GO:0006020">
    <property type="term" value="P:inositol metabolic process"/>
    <property type="evidence" value="ECO:0007669"/>
    <property type="project" value="TreeGrafter"/>
</dbReference>
<dbReference type="PRINTS" id="PR00377">
    <property type="entry name" value="IMPHPHTASES"/>
</dbReference>
<dbReference type="Proteomes" id="UP000033632">
    <property type="component" value="Unassembled WGS sequence"/>
</dbReference>
<feature type="binding site" evidence="2">
    <location>
        <position position="99"/>
    </location>
    <ligand>
        <name>Mg(2+)</name>
        <dbReference type="ChEBI" id="CHEBI:18420"/>
        <label>1</label>
        <note>catalytic</note>
    </ligand>
</feature>
<organism evidence="3 4">
    <name type="scientific">Devosia geojensis</name>
    <dbReference type="NCBI Taxonomy" id="443610"/>
    <lineage>
        <taxon>Bacteria</taxon>
        <taxon>Pseudomonadati</taxon>
        <taxon>Pseudomonadota</taxon>
        <taxon>Alphaproteobacteria</taxon>
        <taxon>Hyphomicrobiales</taxon>
        <taxon>Devosiaceae</taxon>
        <taxon>Devosia</taxon>
    </lineage>
</organism>
<feature type="binding site" evidence="2">
    <location>
        <position position="225"/>
    </location>
    <ligand>
        <name>Mg(2+)</name>
        <dbReference type="ChEBI" id="CHEBI:18420"/>
        <label>1</label>
        <note>catalytic</note>
    </ligand>
</feature>
<dbReference type="Pfam" id="PF00459">
    <property type="entry name" value="Inositol_P"/>
    <property type="match status" value="1"/>
</dbReference>
<dbReference type="GO" id="GO:0007165">
    <property type="term" value="P:signal transduction"/>
    <property type="evidence" value="ECO:0007669"/>
    <property type="project" value="TreeGrafter"/>
</dbReference>
<dbReference type="GO" id="GO:0008934">
    <property type="term" value="F:inositol monophosphate 1-phosphatase activity"/>
    <property type="evidence" value="ECO:0007669"/>
    <property type="project" value="TreeGrafter"/>
</dbReference>
<dbReference type="RefSeq" id="WP_046108141.1">
    <property type="nucleotide sequence ID" value="NZ_JZEX01000087.1"/>
</dbReference>
<name>A0A0F5FTQ5_9HYPH</name>
<comment type="cofactor">
    <cofactor evidence="2">
        <name>Mg(2+)</name>
        <dbReference type="ChEBI" id="CHEBI:18420"/>
    </cofactor>
</comment>
<feature type="binding site" evidence="2">
    <location>
        <position position="96"/>
    </location>
    <ligand>
        <name>Mg(2+)</name>
        <dbReference type="ChEBI" id="CHEBI:18420"/>
        <label>1</label>
        <note>catalytic</note>
    </ligand>
</feature>
<dbReference type="PATRIC" id="fig|443610.3.peg.4235"/>
<dbReference type="Gene3D" id="3.40.190.80">
    <property type="match status" value="1"/>
</dbReference>
<comment type="caution">
    <text evidence="3">The sequence shown here is derived from an EMBL/GenBank/DDBJ whole genome shotgun (WGS) entry which is preliminary data.</text>
</comment>
<dbReference type="STRING" id="443610.VE25_08300"/>
<dbReference type="EMBL" id="JZEX01000087">
    <property type="protein sequence ID" value="KKB12251.1"/>
    <property type="molecule type" value="Genomic_DNA"/>
</dbReference>
<accession>A0A0F5FTQ5</accession>
<proteinExistence type="inferred from homology"/>
<dbReference type="Gene3D" id="3.30.540.10">
    <property type="entry name" value="Fructose-1,6-Bisphosphatase, subunit A, domain 1"/>
    <property type="match status" value="1"/>
</dbReference>